<dbReference type="InterPro" id="IPR018944">
    <property type="entry name" value="DNA_pol_lambd_fingers_domain"/>
</dbReference>
<name>G9NDQ2_HYPVG</name>
<dbReference type="CDD" id="cd00141">
    <property type="entry name" value="NT_POLXc"/>
    <property type="match status" value="1"/>
</dbReference>
<dbReference type="PANTHER" id="PTHR11276">
    <property type="entry name" value="DNA POLYMERASE TYPE-X FAMILY MEMBER"/>
    <property type="match status" value="1"/>
</dbReference>
<dbReference type="InterPro" id="IPR002008">
    <property type="entry name" value="DNA_pol_X_beta-like"/>
</dbReference>
<evidence type="ECO:0000256" key="7">
    <source>
        <dbReference type="ARBA" id="ARBA00022932"/>
    </source>
</evidence>
<dbReference type="GO" id="GO:0006303">
    <property type="term" value="P:double-strand break repair via nonhomologous end joining"/>
    <property type="evidence" value="ECO:0007669"/>
    <property type="project" value="TreeGrafter"/>
</dbReference>
<evidence type="ECO:0000256" key="8">
    <source>
        <dbReference type="ARBA" id="ARBA00023204"/>
    </source>
</evidence>
<dbReference type="InterPro" id="IPR022312">
    <property type="entry name" value="DNA_pol_X"/>
</dbReference>
<evidence type="ECO:0000256" key="6">
    <source>
        <dbReference type="ARBA" id="ARBA00022763"/>
    </source>
</evidence>
<feature type="compositionally biased region" description="Polar residues" evidence="12">
    <location>
        <begin position="176"/>
        <end position="201"/>
    </location>
</feature>
<dbReference type="EC" id="2.7.7.7" evidence="11"/>
<dbReference type="OrthoDB" id="205514at2759"/>
<dbReference type="PROSITE" id="PS00522">
    <property type="entry name" value="DNA_POLYMERASE_X"/>
    <property type="match status" value="1"/>
</dbReference>
<evidence type="ECO:0000256" key="2">
    <source>
        <dbReference type="ARBA" id="ARBA00008323"/>
    </source>
</evidence>
<evidence type="ECO:0000256" key="1">
    <source>
        <dbReference type="ARBA" id="ARBA00004123"/>
    </source>
</evidence>
<dbReference type="PRINTS" id="PR00870">
    <property type="entry name" value="DNAPOLXBETA"/>
</dbReference>
<feature type="region of interest" description="Disordered" evidence="12">
    <location>
        <begin position="70"/>
        <end position="102"/>
    </location>
</feature>
<dbReference type="SUPFAM" id="SSF47802">
    <property type="entry name" value="DNA polymerase beta, N-terminal domain-like"/>
    <property type="match status" value="1"/>
</dbReference>
<dbReference type="InterPro" id="IPR043519">
    <property type="entry name" value="NT_sf"/>
</dbReference>
<dbReference type="Proteomes" id="UP000007115">
    <property type="component" value="Unassembled WGS sequence"/>
</dbReference>
<dbReference type="VEuPathDB" id="FungiDB:TRIVIDRAFT_51446"/>
<comment type="subcellular location">
    <subcellularLocation>
        <location evidence="1 11">Nucleus</location>
    </subcellularLocation>
</comment>
<dbReference type="InterPro" id="IPR037160">
    <property type="entry name" value="DNA_Pol_thumb_sf"/>
</dbReference>
<dbReference type="InterPro" id="IPR010996">
    <property type="entry name" value="HHH_MUS81"/>
</dbReference>
<feature type="region of interest" description="Disordered" evidence="12">
    <location>
        <begin position="156"/>
        <end position="227"/>
    </location>
</feature>
<organism evidence="14 15">
    <name type="scientific">Hypocrea virens (strain Gv29-8 / FGSC 10586)</name>
    <name type="common">Gliocladium virens</name>
    <name type="synonym">Trichoderma virens</name>
    <dbReference type="NCBI Taxonomy" id="413071"/>
    <lineage>
        <taxon>Eukaryota</taxon>
        <taxon>Fungi</taxon>
        <taxon>Dikarya</taxon>
        <taxon>Ascomycota</taxon>
        <taxon>Pezizomycotina</taxon>
        <taxon>Sordariomycetes</taxon>
        <taxon>Hypocreomycetidae</taxon>
        <taxon>Hypocreales</taxon>
        <taxon>Hypocreaceae</taxon>
        <taxon>Trichoderma</taxon>
    </lineage>
</organism>
<comment type="caution">
    <text evidence="14">The sequence shown here is derived from an EMBL/GenBank/DDBJ whole genome shotgun (WGS) entry which is preliminary data.</text>
</comment>
<dbReference type="FunFam" id="3.30.210.10:FF:000005">
    <property type="entry name" value="DNA polymerase IV"/>
    <property type="match status" value="1"/>
</dbReference>
<dbReference type="GO" id="GO:0003887">
    <property type="term" value="F:DNA-directed DNA polymerase activity"/>
    <property type="evidence" value="ECO:0007669"/>
    <property type="project" value="UniProtKB-UniRule"/>
</dbReference>
<proteinExistence type="inferred from homology"/>
<evidence type="ECO:0000256" key="12">
    <source>
        <dbReference type="SAM" id="MobiDB-lite"/>
    </source>
</evidence>
<sequence length="598" mass="66593">MAPELPRILLLPTHLQADELRELEARIPTLTHNAHEAKVILGKISRPERALFELRRLKLATEPVALEGAEGDEAIGDKRGRSDAAEVPSKRPRLSGSEALRSRADEGHVATLDLLGGSGDVVLVLKLAWLLDSLEQNVVLPADDYLLYQGRKISSHSAQASNPGTPQPRKEDETTRSASAVNDSPYSKRTTRPGTSSSTASDGRLHSEPPTLHRETTSEHEVPLPPIPDFLHTTYSCQRPSLVSPPNATFIAELKAIRTLRLLRGDQVGVRAYSTSIASLAAYPHLLQRPQEIERLPGCGPKIAQLYQQWTEDGCTDETRKAKTDTELVVLKTFYDIWGVGDTTARQFFKKGWRDLDDIVEYGWDSLSRVQQIGVKYYDEFQLKIPRDETETIASVILAHARRVDPGFQMVIVGSYRRGKPSSGDVDVVLSHPDEAQTLDIIERLVSSLEKSNFITHTLSVWTKNSERGQAPLAWKGEGRRAGSGFDTLDKAMVVWQNPQDKGPHRRVDIIISPWKTAGCAILGWSGETTFQRDLRRYCKVKMGFKFDSSGVRSRADGSWVDLESSERGPAPDMETAERRVFEGLDLEWRPPAERCTG</sequence>
<dbReference type="Pfam" id="PF14716">
    <property type="entry name" value="HHH_8"/>
    <property type="match status" value="1"/>
</dbReference>
<dbReference type="STRING" id="413071.G9NDQ2"/>
<dbReference type="FunFam" id="1.10.150.20:FF:000010">
    <property type="entry name" value="DNA polymerase lambda"/>
    <property type="match status" value="1"/>
</dbReference>
<comment type="similarity">
    <text evidence="2 11">Belongs to the DNA polymerase type-X family.</text>
</comment>
<dbReference type="Pfam" id="PF14791">
    <property type="entry name" value="DNA_pol_B_thumb"/>
    <property type="match status" value="1"/>
</dbReference>
<evidence type="ECO:0000256" key="10">
    <source>
        <dbReference type="ARBA" id="ARBA00049244"/>
    </source>
</evidence>
<dbReference type="HOGENOM" id="CLU_008698_4_1_1"/>
<dbReference type="RefSeq" id="XP_013949346.1">
    <property type="nucleotide sequence ID" value="XM_014093871.1"/>
</dbReference>
<dbReference type="InterPro" id="IPR028207">
    <property type="entry name" value="DNA_pol_B_palm_palm"/>
</dbReference>
<dbReference type="Pfam" id="PF14792">
    <property type="entry name" value="DNA_pol_B_palm"/>
    <property type="match status" value="1"/>
</dbReference>
<feature type="domain" description="BRCT" evidence="13">
    <location>
        <begin position="124"/>
        <end position="147"/>
    </location>
</feature>
<keyword evidence="5" id="KW-0479">Metal-binding</keyword>
<evidence type="ECO:0000256" key="11">
    <source>
        <dbReference type="RuleBase" id="RU366014"/>
    </source>
</evidence>
<dbReference type="AlphaFoldDB" id="G9NDQ2"/>
<keyword evidence="15" id="KW-1185">Reference proteome</keyword>
<dbReference type="SMART" id="SM00483">
    <property type="entry name" value="POLXc"/>
    <property type="match status" value="1"/>
</dbReference>
<keyword evidence="8 11" id="KW-0234">DNA repair</keyword>
<dbReference type="InParanoid" id="G9NDQ2"/>
<evidence type="ECO:0000256" key="5">
    <source>
        <dbReference type="ARBA" id="ARBA00022723"/>
    </source>
</evidence>
<dbReference type="InterPro" id="IPR029398">
    <property type="entry name" value="PolB_thumb"/>
</dbReference>
<feature type="compositionally biased region" description="Basic and acidic residues" evidence="12">
    <location>
        <begin position="203"/>
        <end position="222"/>
    </location>
</feature>
<dbReference type="GO" id="GO:0046872">
    <property type="term" value="F:metal ion binding"/>
    <property type="evidence" value="ECO:0007669"/>
    <property type="project" value="UniProtKB-UniRule"/>
</dbReference>
<evidence type="ECO:0000313" key="15">
    <source>
        <dbReference type="Proteomes" id="UP000007115"/>
    </source>
</evidence>
<protein>
    <recommendedName>
        <fullName evidence="11">DNA polymerase</fullName>
        <ecNumber evidence="11">2.7.7.7</ecNumber>
    </recommendedName>
</protein>
<keyword evidence="6 11" id="KW-0227">DNA damage</keyword>
<keyword evidence="3 11" id="KW-0808">Transferase</keyword>
<dbReference type="EMBL" id="ABDF02000093">
    <property type="protein sequence ID" value="EHK15153.1"/>
    <property type="molecule type" value="Genomic_DNA"/>
</dbReference>
<keyword evidence="9 11" id="KW-0539">Nucleus</keyword>
<dbReference type="SUPFAM" id="SSF81301">
    <property type="entry name" value="Nucleotidyltransferase"/>
    <property type="match status" value="1"/>
</dbReference>
<evidence type="ECO:0000259" key="13">
    <source>
        <dbReference type="PROSITE" id="PS50172"/>
    </source>
</evidence>
<accession>G9NDQ2</accession>
<feature type="compositionally biased region" description="Basic and acidic residues" evidence="12">
    <location>
        <begin position="75"/>
        <end position="84"/>
    </location>
</feature>
<dbReference type="InterPro" id="IPR002054">
    <property type="entry name" value="DNA-dir_DNA_pol_X"/>
</dbReference>
<dbReference type="Gene3D" id="1.10.150.110">
    <property type="entry name" value="DNA polymerase beta, N-terminal domain-like"/>
    <property type="match status" value="1"/>
</dbReference>
<dbReference type="Gene3D" id="3.30.210.10">
    <property type="entry name" value="DNA polymerase, thumb domain"/>
    <property type="match status" value="1"/>
</dbReference>
<dbReference type="PANTHER" id="PTHR11276:SF29">
    <property type="entry name" value="DNA POLYMERASE TYPE-X FAMILY PROTEIN POL4"/>
    <property type="match status" value="1"/>
</dbReference>
<comment type="function">
    <text evidence="11">DNA polymerase that functions in several pathways of DNA repair. Involved in base excision repair (BER) responsible for repair of lesions that give rise to abasic (AP) sites in DNA. Also contributes to DNA double-strand break repair by non-homologous end joining and homologous recombination. Has both template-dependent and template-independent (terminal transferase) DNA polymerase activities. Has also a 5'-deoxyribose-5-phosphate lyase (dRP lyase) activity.</text>
</comment>
<dbReference type="SUPFAM" id="SSF81585">
    <property type="entry name" value="PsbU/PolX domain-like"/>
    <property type="match status" value="1"/>
</dbReference>
<dbReference type="Pfam" id="PF10391">
    <property type="entry name" value="DNA_pol_lambd_f"/>
    <property type="match status" value="1"/>
</dbReference>
<dbReference type="GeneID" id="25795097"/>
<evidence type="ECO:0000256" key="9">
    <source>
        <dbReference type="ARBA" id="ARBA00023242"/>
    </source>
</evidence>
<evidence type="ECO:0000256" key="3">
    <source>
        <dbReference type="ARBA" id="ARBA00022679"/>
    </source>
</evidence>
<comment type="catalytic activity">
    <reaction evidence="10 11">
        <text>DNA(n) + a 2'-deoxyribonucleoside 5'-triphosphate = DNA(n+1) + diphosphate</text>
        <dbReference type="Rhea" id="RHEA:22508"/>
        <dbReference type="Rhea" id="RHEA-COMP:17339"/>
        <dbReference type="Rhea" id="RHEA-COMP:17340"/>
        <dbReference type="ChEBI" id="CHEBI:33019"/>
        <dbReference type="ChEBI" id="CHEBI:61560"/>
        <dbReference type="ChEBI" id="CHEBI:173112"/>
        <dbReference type="EC" id="2.7.7.7"/>
    </reaction>
</comment>
<feature type="region of interest" description="Disordered" evidence="12">
    <location>
        <begin position="558"/>
        <end position="577"/>
    </location>
</feature>
<evidence type="ECO:0000313" key="14">
    <source>
        <dbReference type="EMBL" id="EHK15153.1"/>
    </source>
</evidence>
<dbReference type="Gene3D" id="3.30.460.10">
    <property type="entry name" value="Beta Polymerase, domain 2"/>
    <property type="match status" value="1"/>
</dbReference>
<gene>
    <name evidence="14" type="ORF">TRIVIDRAFT_51446</name>
</gene>
<dbReference type="InterPro" id="IPR019843">
    <property type="entry name" value="DNA_pol-X_BS"/>
</dbReference>
<dbReference type="GO" id="GO:0003677">
    <property type="term" value="F:DNA binding"/>
    <property type="evidence" value="ECO:0007669"/>
    <property type="project" value="UniProtKB-UniRule"/>
</dbReference>
<dbReference type="PROSITE" id="PS50172">
    <property type="entry name" value="BRCT"/>
    <property type="match status" value="1"/>
</dbReference>
<dbReference type="GO" id="GO:0005634">
    <property type="term" value="C:nucleus"/>
    <property type="evidence" value="ECO:0007669"/>
    <property type="project" value="UniProtKB-SubCell"/>
</dbReference>
<keyword evidence="7 11" id="KW-0239">DNA-directed DNA polymerase</keyword>
<dbReference type="InterPro" id="IPR001357">
    <property type="entry name" value="BRCT_dom"/>
</dbReference>
<dbReference type="Gene3D" id="1.10.150.20">
    <property type="entry name" value="5' to 3' exonuclease, C-terminal subdomain"/>
    <property type="match status" value="1"/>
</dbReference>
<dbReference type="PRINTS" id="PR00869">
    <property type="entry name" value="DNAPOLX"/>
</dbReference>
<dbReference type="eggNOG" id="KOG2534">
    <property type="taxonomic scope" value="Eukaryota"/>
</dbReference>
<dbReference type="FunFam" id="1.10.150.110:FF:000005">
    <property type="entry name" value="DNA polymerase POL4"/>
    <property type="match status" value="1"/>
</dbReference>
<keyword evidence="4 11" id="KW-0548">Nucleotidyltransferase</keyword>
<dbReference type="InterPro" id="IPR027421">
    <property type="entry name" value="DNA_pol_lamdba_lyase_dom_sf"/>
</dbReference>
<reference evidence="14 15" key="1">
    <citation type="journal article" date="2011" name="Genome Biol.">
        <title>Comparative genome sequence analysis underscores mycoparasitism as the ancestral life style of Trichoderma.</title>
        <authorList>
            <person name="Kubicek C.P."/>
            <person name="Herrera-Estrella A."/>
            <person name="Seidl-Seiboth V."/>
            <person name="Martinez D.A."/>
            <person name="Druzhinina I.S."/>
            <person name="Thon M."/>
            <person name="Zeilinger S."/>
            <person name="Casas-Flores S."/>
            <person name="Horwitz B.A."/>
            <person name="Mukherjee P.K."/>
            <person name="Mukherjee M."/>
            <person name="Kredics L."/>
            <person name="Alcaraz L.D."/>
            <person name="Aerts A."/>
            <person name="Antal Z."/>
            <person name="Atanasova L."/>
            <person name="Cervantes-Badillo M.G."/>
            <person name="Challacombe J."/>
            <person name="Chertkov O."/>
            <person name="McCluskey K."/>
            <person name="Coulpier F."/>
            <person name="Deshpande N."/>
            <person name="von Doehren H."/>
            <person name="Ebbole D.J."/>
            <person name="Esquivel-Naranjo E.U."/>
            <person name="Fekete E."/>
            <person name="Flipphi M."/>
            <person name="Glaser F."/>
            <person name="Gomez-Rodriguez E.Y."/>
            <person name="Gruber S."/>
            <person name="Han C."/>
            <person name="Henrissat B."/>
            <person name="Hermosa R."/>
            <person name="Hernandez-Onate M."/>
            <person name="Karaffa L."/>
            <person name="Kosti I."/>
            <person name="Le Crom S."/>
            <person name="Lindquist E."/>
            <person name="Lucas S."/>
            <person name="Luebeck M."/>
            <person name="Luebeck P.S."/>
            <person name="Margeot A."/>
            <person name="Metz B."/>
            <person name="Misra M."/>
            <person name="Nevalainen H."/>
            <person name="Omann M."/>
            <person name="Packer N."/>
            <person name="Perrone G."/>
            <person name="Uresti-Rivera E.E."/>
            <person name="Salamov A."/>
            <person name="Schmoll M."/>
            <person name="Seiboth B."/>
            <person name="Shapiro H."/>
            <person name="Sukno S."/>
            <person name="Tamayo-Ramos J.A."/>
            <person name="Tisch D."/>
            <person name="Wiest A."/>
            <person name="Wilkinson H.H."/>
            <person name="Zhang M."/>
            <person name="Coutinho P.M."/>
            <person name="Kenerley C.M."/>
            <person name="Monte E."/>
            <person name="Baker S.E."/>
            <person name="Grigoriev I.V."/>
        </authorList>
    </citation>
    <scope>NUCLEOTIDE SEQUENCE [LARGE SCALE GENOMIC DNA]</scope>
    <source>
        <strain evidence="15">Gv29-8 / FGSC 10586</strain>
    </source>
</reference>
<evidence type="ECO:0000256" key="4">
    <source>
        <dbReference type="ARBA" id="ARBA00022695"/>
    </source>
</evidence>
<dbReference type="OMA" id="QEGWITH"/>